<evidence type="ECO:0000313" key="8">
    <source>
        <dbReference type="EMBL" id="EFO95840.1"/>
    </source>
</evidence>
<evidence type="ECO:0000313" key="9">
    <source>
        <dbReference type="Proteomes" id="UP000008281"/>
    </source>
</evidence>
<dbReference type="CTD" id="9801441"/>
<keyword evidence="3" id="KW-0805">Transcription regulation</keyword>
<evidence type="ECO:0000256" key="5">
    <source>
        <dbReference type="ARBA" id="ARBA00023242"/>
    </source>
</evidence>
<evidence type="ECO:0000256" key="6">
    <source>
        <dbReference type="SAM" id="MobiDB-lite"/>
    </source>
</evidence>
<dbReference type="Pfam" id="PF05712">
    <property type="entry name" value="MRG"/>
    <property type="match status" value="1"/>
</dbReference>
<dbReference type="Gene3D" id="1.10.274.30">
    <property type="entry name" value="MRG domain"/>
    <property type="match status" value="1"/>
</dbReference>
<accession>E3NEY1</accession>
<evidence type="ECO:0000259" key="7">
    <source>
        <dbReference type="Pfam" id="PF05712"/>
    </source>
</evidence>
<dbReference type="KEGG" id="crq:GCK72_026003"/>
<feature type="domain" description="MRG" evidence="7">
    <location>
        <begin position="139"/>
        <end position="330"/>
    </location>
</feature>
<comment type="subcellular location">
    <subcellularLocation>
        <location evidence="1">Nucleus</location>
    </subcellularLocation>
</comment>
<evidence type="ECO:0000256" key="3">
    <source>
        <dbReference type="ARBA" id="ARBA00023015"/>
    </source>
</evidence>
<dbReference type="GO" id="GO:0035267">
    <property type="term" value="C:NuA4 histone acetyltransferase complex"/>
    <property type="evidence" value="ECO:0007669"/>
    <property type="project" value="TreeGrafter"/>
</dbReference>
<dbReference type="InParanoid" id="E3NEY1"/>
<dbReference type="eggNOG" id="KOG3001">
    <property type="taxonomic scope" value="Eukaryota"/>
</dbReference>
<dbReference type="InterPro" id="IPR008676">
    <property type="entry name" value="MRG"/>
</dbReference>
<dbReference type="InterPro" id="IPR038217">
    <property type="entry name" value="MRG_C_sf"/>
</dbReference>
<keyword evidence="9" id="KW-1185">Reference proteome</keyword>
<name>E3NEY1_CAERE</name>
<dbReference type="GeneID" id="9801441"/>
<dbReference type="PANTHER" id="PTHR10880">
    <property type="entry name" value="MORTALITY FACTOR 4-LIKE PROTEIN"/>
    <property type="match status" value="1"/>
</dbReference>
<evidence type="ECO:0000256" key="2">
    <source>
        <dbReference type="ARBA" id="ARBA00022853"/>
    </source>
</evidence>
<dbReference type="AlphaFoldDB" id="E3NEY1"/>
<evidence type="ECO:0000256" key="4">
    <source>
        <dbReference type="ARBA" id="ARBA00023163"/>
    </source>
</evidence>
<evidence type="ECO:0000256" key="1">
    <source>
        <dbReference type="ARBA" id="ARBA00004123"/>
    </source>
</evidence>
<dbReference type="InterPro" id="IPR016197">
    <property type="entry name" value="Chromo-like_dom_sf"/>
</dbReference>
<keyword evidence="5" id="KW-0539">Nucleus</keyword>
<protein>
    <recommendedName>
        <fullName evidence="7">MRG domain-containing protein</fullName>
    </recommendedName>
</protein>
<dbReference type="EMBL" id="DS268629">
    <property type="protein sequence ID" value="EFO95840.1"/>
    <property type="molecule type" value="Genomic_DNA"/>
</dbReference>
<dbReference type="SUPFAM" id="SSF54160">
    <property type="entry name" value="Chromo domain-like"/>
    <property type="match status" value="1"/>
</dbReference>
<dbReference type="RefSeq" id="XP_003093023.2">
    <property type="nucleotide sequence ID" value="XM_003092975.2"/>
</dbReference>
<dbReference type="Proteomes" id="UP000008281">
    <property type="component" value="Unassembled WGS sequence"/>
</dbReference>
<dbReference type="InterPro" id="IPR026541">
    <property type="entry name" value="MRG_dom"/>
</dbReference>
<feature type="region of interest" description="Disordered" evidence="6">
    <location>
        <begin position="75"/>
        <end position="113"/>
    </location>
</feature>
<proteinExistence type="predicted"/>
<dbReference type="Gene3D" id="2.30.30.140">
    <property type="match status" value="1"/>
</dbReference>
<dbReference type="GO" id="GO:0005634">
    <property type="term" value="C:nucleus"/>
    <property type="evidence" value="ECO:0007669"/>
    <property type="project" value="UniProtKB-SubCell"/>
</dbReference>
<dbReference type="STRING" id="31234.E3NEY1"/>
<dbReference type="GO" id="GO:0006355">
    <property type="term" value="P:regulation of DNA-templated transcription"/>
    <property type="evidence" value="ECO:0007669"/>
    <property type="project" value="InterPro"/>
</dbReference>
<keyword evidence="4" id="KW-0804">Transcription</keyword>
<sequence length="376" mass="43558">MSAQYAVGENFVMLYDSAPYLAIVSRIVKVDGVDHYKVHYVGWNKKFDDIVAVGQEEGRMFKGTLDDYLKGEIVQEKPEPATPKTEENKTIKRRSPVTNIPSPVKKSDPNVKREEAKVITPQVKEVASFPLPTDVTPSPAPYQGIMFPPQLGKIVTNDVKWLRAGYYCPAPAKVPMTRVLKQYFEYLQLKVKKDKEEINRSSTAADVELVESRHSLTKYRMQRLMQYFGHAIPFHLLYGKEEIEDYKIHHKFAMDMDLPYVDYAQLDRVGFKYSDHYGVIHFLRLLTVFSDIQNVLPYRYNTKELENTASDFLIFLELNLNKFYVGGGDYLDTEPPFRNNKPGYFEKCRQYKLPDIEEFQKTRIMENLGGVDHHAL</sequence>
<gene>
    <name evidence="8" type="ORF">CRE_14305</name>
</gene>
<keyword evidence="2" id="KW-0156">Chromatin regulator</keyword>
<reference evidence="8" key="1">
    <citation type="submission" date="2007-07" db="EMBL/GenBank/DDBJ databases">
        <title>PCAP assembly of the Caenorhabditis remanei genome.</title>
        <authorList>
            <consortium name="The Caenorhabditis remanei Sequencing Consortium"/>
            <person name="Wilson R.K."/>
        </authorList>
    </citation>
    <scope>NUCLEOTIDE SEQUENCE [LARGE SCALE GENOMIC DNA]</scope>
    <source>
        <strain evidence="8">PB4641</strain>
    </source>
</reference>
<dbReference type="HOGENOM" id="CLU_039566_0_0_1"/>
<dbReference type="GO" id="GO:0006325">
    <property type="term" value="P:chromatin organization"/>
    <property type="evidence" value="ECO:0007669"/>
    <property type="project" value="UniProtKB-KW"/>
</dbReference>
<organism evidence="9">
    <name type="scientific">Caenorhabditis remanei</name>
    <name type="common">Caenorhabditis vulgaris</name>
    <dbReference type="NCBI Taxonomy" id="31234"/>
    <lineage>
        <taxon>Eukaryota</taxon>
        <taxon>Metazoa</taxon>
        <taxon>Ecdysozoa</taxon>
        <taxon>Nematoda</taxon>
        <taxon>Chromadorea</taxon>
        <taxon>Rhabditida</taxon>
        <taxon>Rhabditina</taxon>
        <taxon>Rhabditomorpha</taxon>
        <taxon>Rhabditoidea</taxon>
        <taxon>Rhabditidae</taxon>
        <taxon>Peloderinae</taxon>
        <taxon>Caenorhabditis</taxon>
    </lineage>
</organism>
<dbReference type="PROSITE" id="PS51640">
    <property type="entry name" value="MRG"/>
    <property type="match status" value="1"/>
</dbReference>
<dbReference type="OrthoDB" id="124855at2759"/>
<dbReference type="PANTHER" id="PTHR10880:SF48">
    <property type="entry name" value="MORTALITY FACTOR 4 LIKE 2"/>
    <property type="match status" value="1"/>
</dbReference>
<feature type="compositionally biased region" description="Basic and acidic residues" evidence="6">
    <location>
        <begin position="75"/>
        <end position="90"/>
    </location>
</feature>